<proteinExistence type="predicted"/>
<accession>F8NTY0</accession>
<dbReference type="EMBL" id="GL945433">
    <property type="protein sequence ID" value="EGO25107.1"/>
    <property type="molecule type" value="Genomic_DNA"/>
</dbReference>
<dbReference type="GeneID" id="18811217"/>
<dbReference type="KEGG" id="sla:SERLADRAFT_386516"/>
<sequence>MKPKFWTHCQVQGEKDVVENCRCNYEAPIHSQRAQGHAIRVPRKVEYYENSPDKAIVIIAEIAEFARDLSQMPKRNYTAACYFTFYSISIGQMHIGPGAYPHMHPVGIATLRLGYKKTRELFQRMLALRGEYVSLHPACSSNSQASCGEASGPVHTIAPEAAYNKEDDAAIDTFH</sequence>
<organism>
    <name type="scientific">Serpula lacrymans var. lacrymans (strain S7.9)</name>
    <name type="common">Dry rot fungus</name>
    <dbReference type="NCBI Taxonomy" id="578457"/>
    <lineage>
        <taxon>Eukaryota</taxon>
        <taxon>Fungi</taxon>
        <taxon>Dikarya</taxon>
        <taxon>Basidiomycota</taxon>
        <taxon>Agaricomycotina</taxon>
        <taxon>Agaricomycetes</taxon>
        <taxon>Agaricomycetidae</taxon>
        <taxon>Boletales</taxon>
        <taxon>Coniophorineae</taxon>
        <taxon>Serpulaceae</taxon>
        <taxon>Serpula</taxon>
    </lineage>
</organism>
<dbReference type="HOGENOM" id="CLU_1533482_0_0_1"/>
<dbReference type="AlphaFoldDB" id="F8NTY0"/>
<protein>
    <submittedName>
        <fullName evidence="1">Uncharacterized protein</fullName>
    </submittedName>
</protein>
<dbReference type="RefSeq" id="XP_007317229.1">
    <property type="nucleotide sequence ID" value="XM_007317167.1"/>
</dbReference>
<gene>
    <name evidence="1" type="ORF">SERLADRAFT_386516</name>
</gene>
<dbReference type="Proteomes" id="UP000008064">
    <property type="component" value="Unassembled WGS sequence"/>
</dbReference>
<name>F8NTY0_SERL9</name>
<evidence type="ECO:0000313" key="1">
    <source>
        <dbReference type="EMBL" id="EGO25107.1"/>
    </source>
</evidence>
<reference evidence="1" key="1">
    <citation type="submission" date="2011-04" db="EMBL/GenBank/DDBJ databases">
        <title>Evolution of plant cell wall degrading machinery underlies the functional diversity of forest fungi.</title>
        <authorList>
            <consortium name="US DOE Joint Genome Institute (JGI-PGF)"/>
            <person name="Eastwood D.C."/>
            <person name="Floudas D."/>
            <person name="Binder M."/>
            <person name="Majcherczyk A."/>
            <person name="Schneider P."/>
            <person name="Aerts A."/>
            <person name="Asiegbu F.O."/>
            <person name="Baker S.E."/>
            <person name="Barry K."/>
            <person name="Bendiksby M."/>
            <person name="Blumentritt M."/>
            <person name="Coutinho P.M."/>
            <person name="Cullen D."/>
            <person name="Cullen D."/>
            <person name="Gathman A."/>
            <person name="Goodell B."/>
            <person name="Henrissat B."/>
            <person name="Ihrmark K."/>
            <person name="Kauserud H."/>
            <person name="Kohler A."/>
            <person name="LaButti K."/>
            <person name="Lapidus A."/>
            <person name="Lavin J.L."/>
            <person name="Lee Y.-H."/>
            <person name="Lindquist E."/>
            <person name="Lilly W."/>
            <person name="Lucas S."/>
            <person name="Morin E."/>
            <person name="Murat C."/>
            <person name="Oguiza J.A."/>
            <person name="Park J."/>
            <person name="Pisabarro A.G."/>
            <person name="Riley R."/>
            <person name="Rosling A."/>
            <person name="Salamov A."/>
            <person name="Schmidt O."/>
            <person name="Schmutz J."/>
            <person name="Skrede I."/>
            <person name="Stenlid J."/>
            <person name="Wiebenga A."/>
            <person name="Xie X."/>
            <person name="Kues U."/>
            <person name="Hibbett D.S."/>
            <person name="Hoffmeister D."/>
            <person name="Hogberg N."/>
            <person name="Martin F."/>
            <person name="Grigoriev I.V."/>
            <person name="Watkinson S.C."/>
        </authorList>
    </citation>
    <scope>NUCLEOTIDE SEQUENCE</scope>
    <source>
        <strain evidence="1">S7.9</strain>
    </source>
</reference>